<gene>
    <name evidence="1" type="ORF">POCTA_138.1.T1970007</name>
</gene>
<keyword evidence="2" id="KW-1185">Reference proteome</keyword>
<proteinExistence type="predicted"/>
<dbReference type="AlphaFoldDB" id="A0A8S1YKU0"/>
<sequence length="78" mass="9526">MLILLGEFQIDQFYYKQIVTFYANVQRQRQKHIQKNQKNQYCLCNVARTIQKLLIQFFETSCYTKNTREALMKNLQKK</sequence>
<name>A0A8S1YKU0_PAROT</name>
<dbReference type="Proteomes" id="UP000683925">
    <property type="component" value="Unassembled WGS sequence"/>
</dbReference>
<evidence type="ECO:0000313" key="1">
    <source>
        <dbReference type="EMBL" id="CAD8214965.1"/>
    </source>
</evidence>
<organism evidence="1 2">
    <name type="scientific">Paramecium octaurelia</name>
    <dbReference type="NCBI Taxonomy" id="43137"/>
    <lineage>
        <taxon>Eukaryota</taxon>
        <taxon>Sar</taxon>
        <taxon>Alveolata</taxon>
        <taxon>Ciliophora</taxon>
        <taxon>Intramacronucleata</taxon>
        <taxon>Oligohymenophorea</taxon>
        <taxon>Peniculida</taxon>
        <taxon>Parameciidae</taxon>
        <taxon>Paramecium</taxon>
    </lineage>
</organism>
<protein>
    <submittedName>
        <fullName evidence="1">Uncharacterized protein</fullName>
    </submittedName>
</protein>
<reference evidence="1" key="1">
    <citation type="submission" date="2021-01" db="EMBL/GenBank/DDBJ databases">
        <authorList>
            <consortium name="Genoscope - CEA"/>
            <person name="William W."/>
        </authorList>
    </citation>
    <scope>NUCLEOTIDE SEQUENCE</scope>
</reference>
<dbReference type="EMBL" id="CAJJDP010000201">
    <property type="protein sequence ID" value="CAD8214965.1"/>
    <property type="molecule type" value="Genomic_DNA"/>
</dbReference>
<evidence type="ECO:0000313" key="2">
    <source>
        <dbReference type="Proteomes" id="UP000683925"/>
    </source>
</evidence>
<comment type="caution">
    <text evidence="1">The sequence shown here is derived from an EMBL/GenBank/DDBJ whole genome shotgun (WGS) entry which is preliminary data.</text>
</comment>
<accession>A0A8S1YKU0</accession>